<dbReference type="GeneID" id="109019017"/>
<dbReference type="OrthoDB" id="1717591at2759"/>
<feature type="compositionally biased region" description="Polar residues" evidence="2">
    <location>
        <begin position="191"/>
        <end position="213"/>
    </location>
</feature>
<feature type="region of interest" description="Disordered" evidence="2">
    <location>
        <begin position="249"/>
        <end position="268"/>
    </location>
</feature>
<feature type="compositionally biased region" description="Polar residues" evidence="2">
    <location>
        <begin position="30"/>
        <end position="39"/>
    </location>
</feature>
<feature type="region of interest" description="Disordered" evidence="2">
    <location>
        <begin position="1"/>
        <end position="69"/>
    </location>
</feature>
<evidence type="ECO:0000256" key="2">
    <source>
        <dbReference type="SAM" id="MobiDB-lite"/>
    </source>
</evidence>
<reference evidence="4" key="1">
    <citation type="submission" date="2025-08" db="UniProtKB">
        <authorList>
            <consortium name="RefSeq"/>
        </authorList>
    </citation>
    <scope>IDENTIFICATION</scope>
    <source>
        <tissue evidence="4">Leaves</tissue>
    </source>
</reference>
<feature type="compositionally biased region" description="Polar residues" evidence="2">
    <location>
        <begin position="347"/>
        <end position="357"/>
    </location>
</feature>
<sequence length="564" mass="62024">MDEFDVLTERFGLKPQGKAAPMAASKESKLPTSSSNFHSRNLGFDSGFNPNPSSYSSRSSSLSNTRTQNYGGFDDYGDLLFRGPNKSTKQSDTSFDYDSIFSNNSSGGPSSLPIYNGDDIFGGMPGLKSSVSANNDDVFTSFASPPKQSASIDDLLGNFGGGEARSKSRNQNGSVKNESDFNDLIPGFGGSSTPNSGSRTSQPQQSRVHSTKSTFIYSEDPFTVLETISKPAYTSSELFSDPLELLSRPNKSEGTKLGAIPILRPPPKPMQVMNAQKVKSSHASSIDELEDFAMSRVRNKAGKQSDVRTSEKAVKTSDTKSSLHNEAEYASSHSMQQGGDDLESFFSVGSRSNSVPRSRATTLDTLFDAPVHKRSPEVPQRMPSEASASIKKSSSAPFMVDDLSSMFGAAPLFGEFQDVEGESEERRRARLGRHQRTQDRAAQAVADMNQRDLQTQWEQEERRRIAETVDIQVKRWAAGREGNMRALLSSLQSVLWPECDWQPVSLTDMITSASVKKVYRKATLFIHPDKVQQKGATLKQKYTAEKVFDILKEAWKKFSVEELS</sequence>
<dbReference type="RefSeq" id="XP_018856777.2">
    <property type="nucleotide sequence ID" value="XM_019001232.2"/>
</dbReference>
<dbReference type="Proteomes" id="UP000235220">
    <property type="component" value="Chromosome 15"/>
</dbReference>
<dbReference type="InterPro" id="IPR036869">
    <property type="entry name" value="J_dom_sf"/>
</dbReference>
<evidence type="ECO:0000313" key="3">
    <source>
        <dbReference type="Proteomes" id="UP000235220"/>
    </source>
</evidence>
<dbReference type="PANTHER" id="PTHR23172:SF68">
    <property type="entry name" value="DNAJ DOMAIN PROTEIN"/>
    <property type="match status" value="1"/>
</dbReference>
<dbReference type="GO" id="GO:0072583">
    <property type="term" value="P:clathrin-dependent endocytosis"/>
    <property type="evidence" value="ECO:0000318"/>
    <property type="project" value="GO_Central"/>
</dbReference>
<feature type="compositionally biased region" description="Basic and acidic residues" evidence="2">
    <location>
        <begin position="303"/>
        <end position="327"/>
    </location>
</feature>
<dbReference type="SUPFAM" id="SSF46565">
    <property type="entry name" value="Chaperone J-domain"/>
    <property type="match status" value="1"/>
</dbReference>
<proteinExistence type="predicted"/>
<protein>
    <submittedName>
        <fullName evidence="4">Auxilin-related protein 2-like isoform X1</fullName>
    </submittedName>
</protein>
<dbReference type="GO" id="GO:0072318">
    <property type="term" value="P:clathrin coat disassembly"/>
    <property type="evidence" value="ECO:0000318"/>
    <property type="project" value="GO_Central"/>
</dbReference>
<dbReference type="KEGG" id="jre:109019017"/>
<dbReference type="FunFam" id="1.10.287.110:FF:000009">
    <property type="entry name" value="Auxilin-related protein 1"/>
    <property type="match status" value="1"/>
</dbReference>
<dbReference type="GO" id="GO:0005737">
    <property type="term" value="C:cytoplasm"/>
    <property type="evidence" value="ECO:0000318"/>
    <property type="project" value="GO_Central"/>
</dbReference>
<dbReference type="STRING" id="51240.A0A2I4HL00"/>
<dbReference type="GO" id="GO:0030276">
    <property type="term" value="F:clathrin binding"/>
    <property type="evidence" value="ECO:0000318"/>
    <property type="project" value="GO_Central"/>
</dbReference>
<accession>A0A2I4HL00</accession>
<organism evidence="3 4">
    <name type="scientific">Juglans regia</name>
    <name type="common">English walnut</name>
    <dbReference type="NCBI Taxonomy" id="51240"/>
    <lineage>
        <taxon>Eukaryota</taxon>
        <taxon>Viridiplantae</taxon>
        <taxon>Streptophyta</taxon>
        <taxon>Embryophyta</taxon>
        <taxon>Tracheophyta</taxon>
        <taxon>Spermatophyta</taxon>
        <taxon>Magnoliopsida</taxon>
        <taxon>eudicotyledons</taxon>
        <taxon>Gunneridae</taxon>
        <taxon>Pentapetalae</taxon>
        <taxon>rosids</taxon>
        <taxon>fabids</taxon>
        <taxon>Fagales</taxon>
        <taxon>Juglandaceae</taxon>
        <taxon>Juglans</taxon>
    </lineage>
</organism>
<dbReference type="Gene3D" id="1.10.287.110">
    <property type="entry name" value="DnaJ domain"/>
    <property type="match status" value="1"/>
</dbReference>
<feature type="region of interest" description="Disordered" evidence="2">
    <location>
        <begin position="418"/>
        <end position="447"/>
    </location>
</feature>
<feature type="region of interest" description="Disordered" evidence="2">
    <location>
        <begin position="298"/>
        <end position="357"/>
    </location>
</feature>
<name>A0A2I4HL00_JUGRE</name>
<gene>
    <name evidence="4" type="primary">LOC109019017</name>
</gene>
<dbReference type="Gramene" id="Jr15_02790_p1">
    <property type="protein sequence ID" value="cds.Jr15_02790_p1"/>
    <property type="gene ID" value="Jr15_02790"/>
</dbReference>
<evidence type="ECO:0000313" key="4">
    <source>
        <dbReference type="RefSeq" id="XP_018856777.2"/>
    </source>
</evidence>
<keyword evidence="3" id="KW-1185">Reference proteome</keyword>
<dbReference type="AlphaFoldDB" id="A0A2I4HL00"/>
<dbReference type="FunCoup" id="A0A2I4HL00">
    <property type="interactions" value="408"/>
</dbReference>
<evidence type="ECO:0000256" key="1">
    <source>
        <dbReference type="ARBA" id="ARBA00023054"/>
    </source>
</evidence>
<feature type="region of interest" description="Disordered" evidence="2">
    <location>
        <begin position="150"/>
        <end position="213"/>
    </location>
</feature>
<feature type="compositionally biased region" description="Low complexity" evidence="2">
    <location>
        <begin position="53"/>
        <end position="63"/>
    </location>
</feature>
<dbReference type="PANTHER" id="PTHR23172">
    <property type="entry name" value="AUXILIN/CYCLIN G-ASSOCIATED KINASE-RELATED"/>
    <property type="match status" value="1"/>
</dbReference>
<dbReference type="GO" id="GO:0031982">
    <property type="term" value="C:vesicle"/>
    <property type="evidence" value="ECO:0000318"/>
    <property type="project" value="GO_Central"/>
</dbReference>
<keyword evidence="1" id="KW-0175">Coiled coil</keyword>